<dbReference type="EMBL" id="CAJVQA010011060">
    <property type="protein sequence ID" value="CAG8703735.1"/>
    <property type="molecule type" value="Genomic_DNA"/>
</dbReference>
<dbReference type="AlphaFoldDB" id="A0A9N9HSY0"/>
<accession>A0A9N9HSY0</accession>
<reference evidence="1" key="1">
    <citation type="submission" date="2021-06" db="EMBL/GenBank/DDBJ databases">
        <authorList>
            <person name="Kallberg Y."/>
            <person name="Tangrot J."/>
            <person name="Rosling A."/>
        </authorList>
    </citation>
    <scope>NUCLEOTIDE SEQUENCE</scope>
    <source>
        <strain evidence="1">FL966</strain>
    </source>
</reference>
<proteinExistence type="predicted"/>
<organism evidence="1 2">
    <name type="scientific">Cetraspora pellucida</name>
    <dbReference type="NCBI Taxonomy" id="1433469"/>
    <lineage>
        <taxon>Eukaryota</taxon>
        <taxon>Fungi</taxon>
        <taxon>Fungi incertae sedis</taxon>
        <taxon>Mucoromycota</taxon>
        <taxon>Glomeromycotina</taxon>
        <taxon>Glomeromycetes</taxon>
        <taxon>Diversisporales</taxon>
        <taxon>Gigasporaceae</taxon>
        <taxon>Cetraspora</taxon>
    </lineage>
</organism>
<gene>
    <name evidence="1" type="ORF">CPELLU_LOCUS11968</name>
</gene>
<evidence type="ECO:0000313" key="1">
    <source>
        <dbReference type="EMBL" id="CAG8703735.1"/>
    </source>
</evidence>
<dbReference type="Proteomes" id="UP000789759">
    <property type="component" value="Unassembled WGS sequence"/>
</dbReference>
<comment type="caution">
    <text evidence="1">The sequence shown here is derived from an EMBL/GenBank/DDBJ whole genome shotgun (WGS) entry which is preliminary data.</text>
</comment>
<evidence type="ECO:0000313" key="2">
    <source>
        <dbReference type="Proteomes" id="UP000789759"/>
    </source>
</evidence>
<protein>
    <submittedName>
        <fullName evidence="1">6919_t:CDS:1</fullName>
    </submittedName>
</protein>
<sequence length="69" mass="7836">KMFVKNINNINAQLDQLEKLVIIDSLVVKYCRQSLIKRLKSSSKLQNHERPALGSTICSSSAWSTKFVN</sequence>
<name>A0A9N9HSY0_9GLOM</name>
<keyword evidence="2" id="KW-1185">Reference proteome</keyword>
<feature type="non-terminal residue" evidence="1">
    <location>
        <position position="69"/>
    </location>
</feature>